<reference evidence="3" key="1">
    <citation type="journal article" date="2019" name="Database">
        <title>The radish genome database (RadishGD): an integrated information resource for radish genomics.</title>
        <authorList>
            <person name="Yu H.J."/>
            <person name="Baek S."/>
            <person name="Lee Y.J."/>
            <person name="Cho A."/>
            <person name="Mun J.H."/>
        </authorList>
    </citation>
    <scope>NUCLEOTIDE SEQUENCE [LARGE SCALE GENOMIC DNA]</scope>
    <source>
        <strain evidence="3">cv. WK10039</strain>
    </source>
</reference>
<organism evidence="3 4">
    <name type="scientific">Raphanus sativus</name>
    <name type="common">Radish</name>
    <name type="synonym">Raphanus raphanistrum var. sativus</name>
    <dbReference type="NCBI Taxonomy" id="3726"/>
    <lineage>
        <taxon>Eukaryota</taxon>
        <taxon>Viridiplantae</taxon>
        <taxon>Streptophyta</taxon>
        <taxon>Embryophyta</taxon>
        <taxon>Tracheophyta</taxon>
        <taxon>Spermatophyta</taxon>
        <taxon>Magnoliopsida</taxon>
        <taxon>eudicotyledons</taxon>
        <taxon>Gunneridae</taxon>
        <taxon>Pentapetalae</taxon>
        <taxon>rosids</taxon>
        <taxon>malvids</taxon>
        <taxon>Brassicales</taxon>
        <taxon>Brassicaceae</taxon>
        <taxon>Brassiceae</taxon>
        <taxon>Raphanus</taxon>
    </lineage>
</organism>
<dbReference type="InterPro" id="IPR004883">
    <property type="entry name" value="LOB"/>
</dbReference>
<keyword evidence="3" id="KW-1185">Reference proteome</keyword>
<accession>A0A6J0JLB5</accession>
<dbReference type="OrthoDB" id="1903788at2759"/>
<dbReference type="PROSITE" id="PS50891">
    <property type="entry name" value="LOB"/>
    <property type="match status" value="1"/>
</dbReference>
<evidence type="ECO:0000313" key="3">
    <source>
        <dbReference type="Proteomes" id="UP000504610"/>
    </source>
</evidence>
<evidence type="ECO:0000259" key="2">
    <source>
        <dbReference type="PROSITE" id="PS50891"/>
    </source>
</evidence>
<gene>
    <name evidence="4" type="primary">LOC108808857</name>
</gene>
<dbReference type="RefSeq" id="XP_018436455.2">
    <property type="nucleotide sequence ID" value="XM_018580953.2"/>
</dbReference>
<dbReference type="KEGG" id="rsz:108808857"/>
<sequence length="183" mass="20215">MTGNLNGSGRGEGPCGACKFLRRKCVSGCVFAPYFDAEQGTATFAAVHKVFGASNASKMLLRLPLHKRLDAVATLCYEALARLRDPVYGSVGHLFSLQHQVMNLQAEIAHVQARLSTFQRFSVIPTQQMQQPPFDLAHNNEYPMDFVWEEEQLHQAGNEDGELAMQFVPKYLPSVKLPACTSG</sequence>
<dbReference type="GO" id="GO:0045893">
    <property type="term" value="P:positive regulation of DNA-templated transcription"/>
    <property type="evidence" value="ECO:0007669"/>
    <property type="project" value="TreeGrafter"/>
</dbReference>
<dbReference type="Pfam" id="PF03195">
    <property type="entry name" value="LOB"/>
    <property type="match status" value="1"/>
</dbReference>
<evidence type="ECO:0000313" key="4">
    <source>
        <dbReference type="RefSeq" id="XP_018436455.2"/>
    </source>
</evidence>
<name>A0A6J0JLB5_RAPSA</name>
<protein>
    <submittedName>
        <fullName evidence="4">LOB domain-containing protein 19</fullName>
    </submittedName>
</protein>
<dbReference type="Proteomes" id="UP000504610">
    <property type="component" value="Chromosome 6"/>
</dbReference>
<proteinExistence type="inferred from homology"/>
<dbReference type="GO" id="GO:0009755">
    <property type="term" value="P:hormone-mediated signaling pathway"/>
    <property type="evidence" value="ECO:0007669"/>
    <property type="project" value="TreeGrafter"/>
</dbReference>
<evidence type="ECO:0000256" key="1">
    <source>
        <dbReference type="ARBA" id="ARBA00005474"/>
    </source>
</evidence>
<dbReference type="PANTHER" id="PTHR31529">
    <property type="entry name" value="LOB DOMAIN CONTAINING PROTEIN"/>
    <property type="match status" value="1"/>
</dbReference>
<dbReference type="GeneID" id="108808857"/>
<comment type="similarity">
    <text evidence="1">Belongs to the LOB domain-containing protein family.</text>
</comment>
<feature type="domain" description="LOB" evidence="2">
    <location>
        <begin position="13"/>
        <end position="115"/>
    </location>
</feature>
<reference evidence="4" key="2">
    <citation type="submission" date="2025-08" db="UniProtKB">
        <authorList>
            <consortium name="RefSeq"/>
        </authorList>
    </citation>
    <scope>IDENTIFICATION</scope>
    <source>
        <tissue evidence="4">Leaf</tissue>
    </source>
</reference>
<dbReference type="PANTHER" id="PTHR31529:SF28">
    <property type="entry name" value="LOB DOMAIN-CONTAINING PROTEIN 19"/>
    <property type="match status" value="1"/>
</dbReference>
<dbReference type="AlphaFoldDB" id="A0A6J0JLB5"/>
<dbReference type="GO" id="GO:0005634">
    <property type="term" value="C:nucleus"/>
    <property type="evidence" value="ECO:0007669"/>
    <property type="project" value="TreeGrafter"/>
</dbReference>